<dbReference type="GeneID" id="48888985"/>
<dbReference type="AlphaFoldDB" id="A0A2K4DTL8"/>
<dbReference type="EMBL" id="PYZI01000005">
    <property type="protein sequence ID" value="PTF14175.1"/>
    <property type="molecule type" value="Genomic_DNA"/>
</dbReference>
<comment type="caution">
    <text evidence="1">The sequence shown here is derived from an EMBL/GenBank/DDBJ whole genome shotgun (WGS) entry which is preliminary data.</text>
</comment>
<organism evidence="1 5">
    <name type="scientific">Staphylococcus devriesei</name>
    <dbReference type="NCBI Taxonomy" id="586733"/>
    <lineage>
        <taxon>Bacteria</taxon>
        <taxon>Bacillati</taxon>
        <taxon>Bacillota</taxon>
        <taxon>Bacilli</taxon>
        <taxon>Bacillales</taxon>
        <taxon>Staphylococcaceae</taxon>
        <taxon>Staphylococcus</taxon>
    </lineage>
</organism>
<evidence type="ECO:0000313" key="3">
    <source>
        <dbReference type="EMBL" id="PTF16231.1"/>
    </source>
</evidence>
<dbReference type="OrthoDB" id="2398454at2"/>
<dbReference type="EMBL" id="PYZL01000075">
    <property type="protein sequence ID" value="PTE71501.1"/>
    <property type="molecule type" value="Genomic_DNA"/>
</dbReference>
<evidence type="ECO:0000313" key="6">
    <source>
        <dbReference type="Proteomes" id="UP000243350"/>
    </source>
</evidence>
<reference evidence="4 5" key="1">
    <citation type="journal article" date="2016" name="Front. Microbiol.">
        <title>Comprehensive Phylogenetic Analysis of Bovine Non-aureus Staphylococci Species Based on Whole-Genome Sequencing.</title>
        <authorList>
            <person name="Naushad S."/>
            <person name="Barkema H.W."/>
            <person name="Luby C."/>
            <person name="Condas L.A."/>
            <person name="Nobrega D.B."/>
            <person name="Carson D.A."/>
            <person name="De Buck J."/>
        </authorList>
    </citation>
    <scope>NUCLEOTIDE SEQUENCE [LARGE SCALE GENOMIC DNA]</scope>
    <source>
        <strain evidence="2 4">SNUC 1409</strain>
        <strain evidence="3 6">SNUC 4143</strain>
        <strain evidence="1 5">SNUC 761</strain>
    </source>
</reference>
<dbReference type="Proteomes" id="UP000243350">
    <property type="component" value="Unassembled WGS sequence"/>
</dbReference>
<evidence type="ECO:0000313" key="4">
    <source>
        <dbReference type="Proteomes" id="UP000242088"/>
    </source>
</evidence>
<dbReference type="EMBL" id="PYZH01000012">
    <property type="protein sequence ID" value="PTF16231.1"/>
    <property type="molecule type" value="Genomic_DNA"/>
</dbReference>
<protein>
    <submittedName>
        <fullName evidence="1">Uncharacterized protein</fullName>
    </submittedName>
</protein>
<dbReference type="Proteomes" id="UP000242088">
    <property type="component" value="Unassembled WGS sequence"/>
</dbReference>
<dbReference type="RefSeq" id="WP_103165674.1">
    <property type="nucleotide sequence ID" value="NZ_CP130489.1"/>
</dbReference>
<proteinExistence type="predicted"/>
<dbReference type="Proteomes" id="UP000242547">
    <property type="component" value="Unassembled WGS sequence"/>
</dbReference>
<accession>A0A2K4DTL8</accession>
<evidence type="ECO:0000313" key="1">
    <source>
        <dbReference type="EMBL" id="PTE71501.1"/>
    </source>
</evidence>
<gene>
    <name evidence="1" type="ORF">BUY44_09510</name>
    <name evidence="2" type="ORF">BUY47_05875</name>
    <name evidence="3" type="ORF">BUY48_03195</name>
</gene>
<sequence>MEFHTIESLKDEYFDKAVEFYNQQLDINFYENSALIKQSLQNNKTENDYAIVVGTEKNEIVSLALAHYEATTNSAFLVHLMISPSSNYDALFAHTLEKIEGQLNKLSQKVHSRDINFMMIEVPKEYSTEVEFDEEKLAHRQQLLLNNSFEKQSEINYLHPNYTKDEEPFEVDLFIKSNIELTKDIYPASVKSNYILKYVFANGIAREIIYTLLEKMNLRLPL</sequence>
<keyword evidence="4" id="KW-1185">Reference proteome</keyword>
<name>A0A2K4DTL8_9STAP</name>
<evidence type="ECO:0000313" key="5">
    <source>
        <dbReference type="Proteomes" id="UP000242547"/>
    </source>
</evidence>
<evidence type="ECO:0000313" key="2">
    <source>
        <dbReference type="EMBL" id="PTF14175.1"/>
    </source>
</evidence>
<reference evidence="1" key="3">
    <citation type="submission" date="2018-03" db="EMBL/GenBank/DDBJ databases">
        <authorList>
            <person name="Keele B.F."/>
        </authorList>
    </citation>
    <scope>NUCLEOTIDE SEQUENCE</scope>
    <source>
        <strain evidence="3">SNUC 4143</strain>
        <strain evidence="1">SNUC 761</strain>
    </source>
</reference>
<reference evidence="2" key="2">
    <citation type="submission" date="2018-03" db="EMBL/GenBank/DDBJ databases">
        <authorList>
            <person name="Naushad S."/>
        </authorList>
    </citation>
    <scope>NUCLEOTIDE SEQUENCE</scope>
    <source>
        <strain evidence="2">SNUC 1409</strain>
    </source>
</reference>